<name>A0AAD4UXZ9_PRUDU</name>
<evidence type="ECO:0000313" key="1">
    <source>
        <dbReference type="EMBL" id="KAI5314368.1"/>
    </source>
</evidence>
<gene>
    <name evidence="1" type="ORF">L3X38_043544</name>
</gene>
<dbReference type="EMBL" id="JAJFAZ020000008">
    <property type="protein sequence ID" value="KAI5314368.1"/>
    <property type="molecule type" value="Genomic_DNA"/>
</dbReference>
<protein>
    <submittedName>
        <fullName evidence="1">Uncharacterized protein</fullName>
    </submittedName>
</protein>
<reference evidence="1 2" key="1">
    <citation type="journal article" date="2022" name="G3 (Bethesda)">
        <title>Whole-genome sequence and methylome profiling of the almond [Prunus dulcis (Mill.) D.A. Webb] cultivar 'Nonpareil'.</title>
        <authorList>
            <person name="D'Amico-Willman K.M."/>
            <person name="Ouma W.Z."/>
            <person name="Meulia T."/>
            <person name="Sideli G.M."/>
            <person name="Gradziel T.M."/>
            <person name="Fresnedo-Ramirez J."/>
        </authorList>
    </citation>
    <scope>NUCLEOTIDE SEQUENCE [LARGE SCALE GENOMIC DNA]</scope>
    <source>
        <strain evidence="1">Clone GOH B32 T37-40</strain>
    </source>
</reference>
<evidence type="ECO:0000313" key="2">
    <source>
        <dbReference type="Proteomes" id="UP001054821"/>
    </source>
</evidence>
<proteinExistence type="predicted"/>
<dbReference type="AlphaFoldDB" id="A0AAD4UXZ9"/>
<accession>A0AAD4UXZ9</accession>
<comment type="caution">
    <text evidence="1">The sequence shown here is derived from an EMBL/GenBank/DDBJ whole genome shotgun (WGS) entry which is preliminary data.</text>
</comment>
<keyword evidence="2" id="KW-1185">Reference proteome</keyword>
<sequence length="215" mass="24104">MSSSLIVLPAGVLQLCDLHMIGWMNLSNCRRLCDNLAGVAKMKKIVLCLVVLSSLFLSQQSVFEVVFPGNEVPKWFSCCRDLKERSECEVAVEIPPNFKWSKTGLALCAAVEIKQNRSGNCCLIARVNMDEECSHEHAVYFDSKERSQLTCGCIIPFHTMIAKTRSGLPPYKFQVSFELTIKGSVFLESCGVHLVIKDDLPVPKTKFFHSHCLQM</sequence>
<dbReference type="Proteomes" id="UP001054821">
    <property type="component" value="Chromosome 8"/>
</dbReference>
<organism evidence="1 2">
    <name type="scientific">Prunus dulcis</name>
    <name type="common">Almond</name>
    <name type="synonym">Amygdalus dulcis</name>
    <dbReference type="NCBI Taxonomy" id="3755"/>
    <lineage>
        <taxon>Eukaryota</taxon>
        <taxon>Viridiplantae</taxon>
        <taxon>Streptophyta</taxon>
        <taxon>Embryophyta</taxon>
        <taxon>Tracheophyta</taxon>
        <taxon>Spermatophyta</taxon>
        <taxon>Magnoliopsida</taxon>
        <taxon>eudicotyledons</taxon>
        <taxon>Gunneridae</taxon>
        <taxon>Pentapetalae</taxon>
        <taxon>rosids</taxon>
        <taxon>fabids</taxon>
        <taxon>Rosales</taxon>
        <taxon>Rosaceae</taxon>
        <taxon>Amygdaloideae</taxon>
        <taxon>Amygdaleae</taxon>
        <taxon>Prunus</taxon>
    </lineage>
</organism>